<dbReference type="InterPro" id="IPR036812">
    <property type="entry name" value="NAD(P)_OxRdtase_dom_sf"/>
</dbReference>
<protein>
    <submittedName>
        <fullName evidence="2">Uncharacterized protein YeaE</fullName>
    </submittedName>
</protein>
<dbReference type="GO" id="GO:0016491">
    <property type="term" value="F:oxidoreductase activity"/>
    <property type="evidence" value="ECO:0007669"/>
    <property type="project" value="InterPro"/>
</dbReference>
<sequence length="278" mass="30445">MMRTVGLPGGDEVVALGQGTWRMGERRAARKDEVAALRHGIACGMTLVDTAEMYGSGGAEKVVGEAIRGQRDTVYLVSKVLPSNAGRKRMARACEKSLKCLGTDYLDLYLLHWRSGVSLDEVVEGFLALQEAGKIRRFGVSNFDTDDMEELWETPSGQGCQTNQILYNLSRRWPEAALMDWSRRHSQPLMIYSPLEQGRLPEGGALGAIAAERGVTPMQVALAWVLRHEDMFVVPKASRIAHVDENLGALDITLTDDELAALDTAFPPPAGDAPLELH</sequence>
<dbReference type="PRINTS" id="PR00069">
    <property type="entry name" value="ALDKETRDTASE"/>
</dbReference>
<dbReference type="PANTHER" id="PTHR43638:SF3">
    <property type="entry name" value="ALDEHYDE REDUCTASE"/>
    <property type="match status" value="1"/>
</dbReference>
<name>A0AA35TYZ5_GEOBA</name>
<evidence type="ECO:0000259" key="1">
    <source>
        <dbReference type="Pfam" id="PF00248"/>
    </source>
</evidence>
<keyword evidence="3" id="KW-1185">Reference proteome</keyword>
<evidence type="ECO:0000313" key="3">
    <source>
        <dbReference type="Proteomes" id="UP001174909"/>
    </source>
</evidence>
<comment type="caution">
    <text evidence="2">The sequence shown here is derived from an EMBL/GenBank/DDBJ whole genome shotgun (WGS) entry which is preliminary data.</text>
</comment>
<proteinExistence type="predicted"/>
<dbReference type="AlphaFoldDB" id="A0AA35TYZ5"/>
<dbReference type="PANTHER" id="PTHR43638">
    <property type="entry name" value="OXIDOREDUCTASE, ALDO/KETO REDUCTASE FAMILY PROTEIN"/>
    <property type="match status" value="1"/>
</dbReference>
<feature type="domain" description="NADP-dependent oxidoreductase" evidence="1">
    <location>
        <begin position="16"/>
        <end position="264"/>
    </location>
</feature>
<dbReference type="EMBL" id="CASHTH010004350">
    <property type="protein sequence ID" value="CAI8056417.1"/>
    <property type="molecule type" value="Genomic_DNA"/>
</dbReference>
<gene>
    <name evidence="2" type="ORF">GBAR_LOCUS30737</name>
</gene>
<dbReference type="CDD" id="cd19138">
    <property type="entry name" value="AKR_YeaE"/>
    <property type="match status" value="1"/>
</dbReference>
<dbReference type="Pfam" id="PF00248">
    <property type="entry name" value="Aldo_ket_red"/>
    <property type="match status" value="1"/>
</dbReference>
<dbReference type="Proteomes" id="UP001174909">
    <property type="component" value="Unassembled WGS sequence"/>
</dbReference>
<dbReference type="Gene3D" id="3.20.20.100">
    <property type="entry name" value="NADP-dependent oxidoreductase domain"/>
    <property type="match status" value="1"/>
</dbReference>
<dbReference type="SUPFAM" id="SSF51430">
    <property type="entry name" value="NAD(P)-linked oxidoreductase"/>
    <property type="match status" value="1"/>
</dbReference>
<evidence type="ECO:0000313" key="2">
    <source>
        <dbReference type="EMBL" id="CAI8056417.1"/>
    </source>
</evidence>
<organism evidence="2 3">
    <name type="scientific">Geodia barretti</name>
    <name type="common">Barrett's horny sponge</name>
    <dbReference type="NCBI Taxonomy" id="519541"/>
    <lineage>
        <taxon>Eukaryota</taxon>
        <taxon>Metazoa</taxon>
        <taxon>Porifera</taxon>
        <taxon>Demospongiae</taxon>
        <taxon>Heteroscleromorpha</taxon>
        <taxon>Tetractinellida</taxon>
        <taxon>Astrophorina</taxon>
        <taxon>Geodiidae</taxon>
        <taxon>Geodia</taxon>
    </lineage>
</organism>
<dbReference type="InterPro" id="IPR020471">
    <property type="entry name" value="AKR"/>
</dbReference>
<dbReference type="InterPro" id="IPR023210">
    <property type="entry name" value="NADP_OxRdtase_dom"/>
</dbReference>
<reference evidence="2" key="1">
    <citation type="submission" date="2023-03" db="EMBL/GenBank/DDBJ databases">
        <authorList>
            <person name="Steffen K."/>
            <person name="Cardenas P."/>
        </authorList>
    </citation>
    <scope>NUCLEOTIDE SEQUENCE</scope>
</reference>
<accession>A0AA35TYZ5</accession>